<gene>
    <name evidence="1" type="ORF">OA57_07495</name>
</gene>
<dbReference type="Pfam" id="PF10012">
    <property type="entry name" value="DUF2255"/>
    <property type="match status" value="1"/>
</dbReference>
<dbReference type="Proteomes" id="UP000030380">
    <property type="component" value="Unassembled WGS sequence"/>
</dbReference>
<dbReference type="AlphaFoldDB" id="A0A0A3ALD6"/>
<keyword evidence="2" id="KW-1185">Reference proteome</keyword>
<dbReference type="RefSeq" id="WP_034615786.1">
    <property type="nucleotide sequence ID" value="NZ_JSUM01000012.1"/>
</dbReference>
<protein>
    <recommendedName>
        <fullName evidence="3">DUF2255 family protein</fullName>
    </recommendedName>
</protein>
<evidence type="ECO:0000313" key="2">
    <source>
        <dbReference type="Proteomes" id="UP000030380"/>
    </source>
</evidence>
<evidence type="ECO:0008006" key="3">
    <source>
        <dbReference type="Google" id="ProtNLM"/>
    </source>
</evidence>
<comment type="caution">
    <text evidence="1">The sequence shown here is derived from an EMBL/GenBank/DDBJ whole genome shotgun (WGS) entry which is preliminary data.</text>
</comment>
<proteinExistence type="predicted"/>
<organism evidence="1 2">
    <name type="scientific">Chelonobacter oris</name>
    <dbReference type="NCBI Taxonomy" id="505317"/>
    <lineage>
        <taxon>Bacteria</taxon>
        <taxon>Pseudomonadati</taxon>
        <taxon>Pseudomonadota</taxon>
        <taxon>Gammaproteobacteria</taxon>
        <taxon>Pasteurellales</taxon>
        <taxon>Pasteurellaceae</taxon>
        <taxon>Chelonobacter</taxon>
    </lineage>
</organism>
<name>A0A0A3ALD6_9PAST</name>
<reference evidence="1 2" key="1">
    <citation type="submission" date="2014-11" db="EMBL/GenBank/DDBJ databases">
        <title>Draft genome sequence of Chelonobacter oris 1662T, associated with respiratory disease in Hermann's Tortoises.</title>
        <authorList>
            <person name="Kudirkiene E."/>
            <person name="Hansen M.J."/>
            <person name="Bojesen A.M."/>
        </authorList>
    </citation>
    <scope>NUCLEOTIDE SEQUENCE [LARGE SCALE GENOMIC DNA]</scope>
    <source>
        <strain evidence="1 2">1662</strain>
    </source>
</reference>
<sequence length="123" mass="13967">MSWSLATLNKINQADDLKIAPERADGKTGTPTWIWEVIVDGRLFVRAYFGKQSSWYQSAIAYKQGIINAAGQTFDVRFSPIADRTLNDKIDDAYRQKYSKSQYMRHMIQAGCREATVEILLAA</sequence>
<dbReference type="InterPro" id="IPR016888">
    <property type="entry name" value="UCP028498"/>
</dbReference>
<evidence type="ECO:0000313" key="1">
    <source>
        <dbReference type="EMBL" id="KGQ70168.1"/>
    </source>
</evidence>
<dbReference type="PIRSF" id="PIRSF028498">
    <property type="entry name" value="UCP028498"/>
    <property type="match status" value="1"/>
</dbReference>
<dbReference type="EMBL" id="JSUM01000012">
    <property type="protein sequence ID" value="KGQ70168.1"/>
    <property type="molecule type" value="Genomic_DNA"/>
</dbReference>
<dbReference type="OrthoDB" id="162563at2"/>
<dbReference type="STRING" id="505317.OA57_07495"/>
<accession>A0A0A3ALD6</accession>